<dbReference type="PANTHER" id="PTHR30349">
    <property type="entry name" value="PHAGE INTEGRASE-RELATED"/>
    <property type="match status" value="1"/>
</dbReference>
<keyword evidence="3" id="KW-0229">DNA integration</keyword>
<dbReference type="OrthoDB" id="111144at2"/>
<dbReference type="EMBL" id="CP015405">
    <property type="protein sequence ID" value="ANU77350.1"/>
    <property type="molecule type" value="Genomic_DNA"/>
</dbReference>
<dbReference type="PROSITE" id="PS51898">
    <property type="entry name" value="TYR_RECOMBINASE"/>
    <property type="match status" value="1"/>
</dbReference>
<dbReference type="Proteomes" id="UP000092574">
    <property type="component" value="Chromosome"/>
</dbReference>
<keyword evidence="4 6" id="KW-0238">DNA-binding</keyword>
<dbReference type="Pfam" id="PF00589">
    <property type="entry name" value="Phage_integrase"/>
    <property type="match status" value="1"/>
</dbReference>
<evidence type="ECO:0000259" key="7">
    <source>
        <dbReference type="PROSITE" id="PS51898"/>
    </source>
</evidence>
<evidence type="ECO:0000313" key="10">
    <source>
        <dbReference type="Proteomes" id="UP000092574"/>
    </source>
</evidence>
<dbReference type="GO" id="GO:0003677">
    <property type="term" value="F:DNA binding"/>
    <property type="evidence" value="ECO:0007669"/>
    <property type="project" value="UniProtKB-UniRule"/>
</dbReference>
<dbReference type="PROSITE" id="PS51900">
    <property type="entry name" value="CB"/>
    <property type="match status" value="1"/>
</dbReference>
<feature type="domain" description="Core-binding (CB)" evidence="8">
    <location>
        <begin position="71"/>
        <end position="153"/>
    </location>
</feature>
<reference evidence="9" key="1">
    <citation type="submission" date="2017-04" db="EMBL/GenBank/DDBJ databases">
        <title>Complete Genome Sequences of Twelve Strains of a Stable Defined Moderately Diverse Mouse Microbiota 2 (sDMDMm2).</title>
        <authorList>
            <person name="Uchimura Y."/>
            <person name="Wyss M."/>
            <person name="Brugiroux S."/>
            <person name="Limenitakis J.P."/>
            <person name="Stecher B."/>
            <person name="McCoy K.D."/>
            <person name="Macpherson A.J."/>
        </authorList>
    </citation>
    <scope>NUCLEOTIDE SEQUENCE</scope>
    <source>
        <strain evidence="9">YL58</strain>
    </source>
</reference>
<dbReference type="PANTHER" id="PTHR30349:SF64">
    <property type="entry name" value="PROPHAGE INTEGRASE INTD-RELATED"/>
    <property type="match status" value="1"/>
</dbReference>
<dbReference type="InterPro" id="IPR013762">
    <property type="entry name" value="Integrase-like_cat_sf"/>
</dbReference>
<keyword evidence="5" id="KW-0233">DNA recombination</keyword>
<dbReference type="CDD" id="cd01189">
    <property type="entry name" value="INT_ICEBs1_C_like"/>
    <property type="match status" value="1"/>
</dbReference>
<feature type="domain" description="Tyr recombinase" evidence="7">
    <location>
        <begin position="173"/>
        <end position="373"/>
    </location>
</feature>
<dbReference type="GO" id="GO:0015074">
    <property type="term" value="P:DNA integration"/>
    <property type="evidence" value="ECO:0007669"/>
    <property type="project" value="UniProtKB-KW"/>
</dbReference>
<evidence type="ECO:0000256" key="5">
    <source>
        <dbReference type="ARBA" id="ARBA00023172"/>
    </source>
</evidence>
<dbReference type="KEGG" id="byl:A4V09_17330"/>
<protein>
    <submittedName>
        <fullName evidence="9">Site-specific integrase</fullName>
    </submittedName>
</protein>
<name>A0A1C7ICE0_9FIRM</name>
<evidence type="ECO:0000313" key="9">
    <source>
        <dbReference type="EMBL" id="ANU77350.1"/>
    </source>
</evidence>
<dbReference type="RefSeq" id="WP_065543479.1">
    <property type="nucleotide sequence ID" value="NZ_CP015405.2"/>
</dbReference>
<evidence type="ECO:0000256" key="2">
    <source>
        <dbReference type="ARBA" id="ARBA00008857"/>
    </source>
</evidence>
<dbReference type="Gene3D" id="1.10.150.130">
    <property type="match status" value="1"/>
</dbReference>
<dbReference type="SUPFAM" id="SSF56349">
    <property type="entry name" value="DNA breaking-rejoining enzymes"/>
    <property type="match status" value="1"/>
</dbReference>
<dbReference type="InterPro" id="IPR050090">
    <property type="entry name" value="Tyrosine_recombinase_XerCD"/>
</dbReference>
<organism evidence="9 10">
    <name type="scientific">Blautia pseudococcoides</name>
    <dbReference type="NCBI Taxonomy" id="1796616"/>
    <lineage>
        <taxon>Bacteria</taxon>
        <taxon>Bacillati</taxon>
        <taxon>Bacillota</taxon>
        <taxon>Clostridia</taxon>
        <taxon>Lachnospirales</taxon>
        <taxon>Lachnospiraceae</taxon>
        <taxon>Blautia</taxon>
    </lineage>
</organism>
<proteinExistence type="inferred from homology"/>
<dbReference type="InterPro" id="IPR011010">
    <property type="entry name" value="DNA_brk_join_enz"/>
</dbReference>
<comment type="similarity">
    <text evidence="2">Belongs to the 'phage' integrase family.</text>
</comment>
<keyword evidence="10" id="KW-1185">Reference proteome</keyword>
<comment type="function">
    <text evidence="1">Site-specific tyrosine recombinase, which acts by catalyzing the cutting and rejoining of the recombining DNA molecules.</text>
</comment>
<dbReference type="InterPro" id="IPR004107">
    <property type="entry name" value="Integrase_SAM-like_N"/>
</dbReference>
<sequence length="378" mass="43881">MSRRGENIRKRKDGRWEARYVKGRDIDGKIRYGYLYGRSYTEVKDKKAKIISENPNLYLYGSQSSTPPLDDQIRTVSIQWKSHIRYTVKESTYSNYEEILDNHILPLLGQMQVKKFTNHTLTGFVQKKLEQGMAFGSIHVILSVLKNILRYAQEFGYFPAEPLKFPRIPSSSSDIQIMSSEDYKKLDSYLFNNIDPFSFGILLCMYTGIRVGELSGLKWEDIDFTQCKIHIRRTVTRVKNLNMLITDGKSQCSRTHLNIGTPKTPTSIRSIPLPDRLLALAAPLKKDSSFFVLTGTEKCMEPRTIQRRYAALLKKCRIRHIKIHALRHQFSCRWIEQGFDTKSLSEILGHTSVKTTLDLYVHIQPDTKRRYMNQLTIL</sequence>
<accession>A0A1C7ICE0</accession>
<evidence type="ECO:0000256" key="1">
    <source>
        <dbReference type="ARBA" id="ARBA00003283"/>
    </source>
</evidence>
<evidence type="ECO:0000256" key="3">
    <source>
        <dbReference type="ARBA" id="ARBA00022908"/>
    </source>
</evidence>
<evidence type="ECO:0000256" key="4">
    <source>
        <dbReference type="ARBA" id="ARBA00023125"/>
    </source>
</evidence>
<dbReference type="GO" id="GO:0006310">
    <property type="term" value="P:DNA recombination"/>
    <property type="evidence" value="ECO:0007669"/>
    <property type="project" value="UniProtKB-KW"/>
</dbReference>
<dbReference type="InterPro" id="IPR002104">
    <property type="entry name" value="Integrase_catalytic"/>
</dbReference>
<dbReference type="InterPro" id="IPR010998">
    <property type="entry name" value="Integrase_recombinase_N"/>
</dbReference>
<dbReference type="AlphaFoldDB" id="A0A1C7ICE0"/>
<evidence type="ECO:0000259" key="8">
    <source>
        <dbReference type="PROSITE" id="PS51900"/>
    </source>
</evidence>
<dbReference type="InterPro" id="IPR044068">
    <property type="entry name" value="CB"/>
</dbReference>
<dbReference type="Gene3D" id="1.10.443.10">
    <property type="entry name" value="Intergrase catalytic core"/>
    <property type="match status" value="1"/>
</dbReference>
<dbReference type="Pfam" id="PF14659">
    <property type="entry name" value="Phage_int_SAM_3"/>
    <property type="match status" value="1"/>
</dbReference>
<evidence type="ECO:0000256" key="6">
    <source>
        <dbReference type="PROSITE-ProRule" id="PRU01248"/>
    </source>
</evidence>
<gene>
    <name evidence="9" type="ORF">A4V09_17330</name>
</gene>